<dbReference type="Proteomes" id="UP001596368">
    <property type="component" value="Unassembled WGS sequence"/>
</dbReference>
<gene>
    <name evidence="2" type="ORF">ACFQRB_17010</name>
</gene>
<evidence type="ECO:0000313" key="2">
    <source>
        <dbReference type="EMBL" id="MFC7137698.1"/>
    </source>
</evidence>
<reference evidence="2 3" key="1">
    <citation type="journal article" date="2019" name="Int. J. Syst. Evol. Microbiol.">
        <title>The Global Catalogue of Microorganisms (GCM) 10K type strain sequencing project: providing services to taxonomists for standard genome sequencing and annotation.</title>
        <authorList>
            <consortium name="The Broad Institute Genomics Platform"/>
            <consortium name="The Broad Institute Genome Sequencing Center for Infectious Disease"/>
            <person name="Wu L."/>
            <person name="Ma J."/>
        </authorList>
    </citation>
    <scope>NUCLEOTIDE SEQUENCE [LARGE SCALE GENOMIC DNA]</scope>
    <source>
        <strain evidence="2 3">DT92</strain>
    </source>
</reference>
<sequence>MGLERDTTTLDIPDDADCGDDPDGGTGRRRTVMITANGPIEYTLAVEGTVEPDRYGGDFAADDNDDPEEIADGVFSYANDTGPRAENAGPTNFRGDRFVFSGAVEEFGVDPRSSRTDYNVYLDGRNTTVGRVRRFRGVDDHSLTITANGPVDYTVTVDGTLEPDRFGGVFVGDTLDLPVETSGGYLRVTDDTGPMADDAGPFAFRGDRYLVDGRVRLLDVDTFDDDTAVNCYLDERLTPIDEIVSPLPGGDGPLEGYASGTAIEGDGSLLAILSTADNQFGYTAVVDGEAEKSESDDNAADDGDQVRSRGGVAVIKGTTGDNAGGVFEFTGKLLSVTVVGADGGFEIEVDGRRVTDSVVR</sequence>
<feature type="compositionally biased region" description="Acidic residues" evidence="1">
    <location>
        <begin position="12"/>
        <end position="23"/>
    </location>
</feature>
<keyword evidence="3" id="KW-1185">Reference proteome</keyword>
<organism evidence="2 3">
    <name type="scientific">Halobaculum litoreum</name>
    <dbReference type="NCBI Taxonomy" id="3031998"/>
    <lineage>
        <taxon>Archaea</taxon>
        <taxon>Methanobacteriati</taxon>
        <taxon>Methanobacteriota</taxon>
        <taxon>Stenosarchaea group</taxon>
        <taxon>Halobacteria</taxon>
        <taxon>Halobacteriales</taxon>
        <taxon>Haloferacaceae</taxon>
        <taxon>Halobaculum</taxon>
    </lineage>
</organism>
<dbReference type="EMBL" id="JBHSZG010000002">
    <property type="protein sequence ID" value="MFC7137698.1"/>
    <property type="molecule type" value="Genomic_DNA"/>
</dbReference>
<protein>
    <submittedName>
        <fullName evidence="2">Uncharacterized protein</fullName>
    </submittedName>
</protein>
<evidence type="ECO:0000256" key="1">
    <source>
        <dbReference type="SAM" id="MobiDB-lite"/>
    </source>
</evidence>
<name>A0ABD5XW55_9EURY</name>
<feature type="region of interest" description="Disordered" evidence="1">
    <location>
        <begin position="1"/>
        <end position="29"/>
    </location>
</feature>
<dbReference type="AlphaFoldDB" id="A0ABD5XW55"/>
<accession>A0ABD5XW55</accession>
<comment type="caution">
    <text evidence="2">The sequence shown here is derived from an EMBL/GenBank/DDBJ whole genome shotgun (WGS) entry which is preliminary data.</text>
</comment>
<evidence type="ECO:0000313" key="3">
    <source>
        <dbReference type="Proteomes" id="UP001596368"/>
    </source>
</evidence>
<proteinExistence type="predicted"/>